<evidence type="ECO:0000256" key="3">
    <source>
        <dbReference type="ARBA" id="ARBA00022723"/>
    </source>
</evidence>
<dbReference type="Gene3D" id="2.60.120.650">
    <property type="entry name" value="Cupin"/>
    <property type="match status" value="1"/>
</dbReference>
<keyword evidence="7" id="KW-0408">Iron</keyword>
<protein>
    <recommendedName>
        <fullName evidence="13">JmjC domain-containing protein 5</fullName>
    </recommendedName>
</protein>
<dbReference type="KEGG" id="pmrn:116939326"/>
<keyword evidence="8" id="KW-0805">Transcription regulation</keyword>
<accession>A0AAJ7SRH9</accession>
<reference evidence="16" key="1">
    <citation type="submission" date="2025-08" db="UniProtKB">
        <authorList>
            <consortium name="RefSeq"/>
        </authorList>
    </citation>
    <scope>IDENTIFICATION</scope>
    <source>
        <tissue evidence="16">Sperm</tissue>
    </source>
</reference>
<dbReference type="PANTHER" id="PTHR12461:SF106">
    <property type="entry name" value="BIFUNCTIONAL PEPTIDASE AND ARGINYL-HYDROXYLASE JMJD5"/>
    <property type="match status" value="1"/>
</dbReference>
<evidence type="ECO:0000256" key="13">
    <source>
        <dbReference type="ARBA" id="ARBA00049800"/>
    </source>
</evidence>
<gene>
    <name evidence="16" type="primary">KDM8</name>
</gene>
<dbReference type="Proteomes" id="UP001318040">
    <property type="component" value="Chromosome 6"/>
</dbReference>
<feature type="domain" description="JmjC" evidence="14">
    <location>
        <begin position="274"/>
        <end position="418"/>
    </location>
</feature>
<keyword evidence="10" id="KW-0804">Transcription</keyword>
<keyword evidence="5" id="KW-0223">Dioxygenase</keyword>
<keyword evidence="11" id="KW-0539">Nucleus</keyword>
<evidence type="ECO:0000256" key="6">
    <source>
        <dbReference type="ARBA" id="ARBA00023002"/>
    </source>
</evidence>
<dbReference type="PROSITE" id="PS51184">
    <property type="entry name" value="JMJC"/>
    <property type="match status" value="1"/>
</dbReference>
<dbReference type="GO" id="GO:0031648">
    <property type="term" value="P:protein destabilization"/>
    <property type="evidence" value="ECO:0007669"/>
    <property type="project" value="UniProtKB-ARBA"/>
</dbReference>
<evidence type="ECO:0000256" key="9">
    <source>
        <dbReference type="ARBA" id="ARBA00023108"/>
    </source>
</evidence>
<dbReference type="GO" id="GO:0005634">
    <property type="term" value="C:nucleus"/>
    <property type="evidence" value="ECO:0007669"/>
    <property type="project" value="UniProtKB-SubCell"/>
</dbReference>
<evidence type="ECO:0000256" key="12">
    <source>
        <dbReference type="ARBA" id="ARBA00023306"/>
    </source>
</evidence>
<dbReference type="Pfam" id="PF24472">
    <property type="entry name" value="ARM_KDM8_N"/>
    <property type="match status" value="1"/>
</dbReference>
<evidence type="ECO:0000256" key="4">
    <source>
        <dbReference type="ARBA" id="ARBA00022853"/>
    </source>
</evidence>
<evidence type="ECO:0000256" key="1">
    <source>
        <dbReference type="ARBA" id="ARBA00001954"/>
    </source>
</evidence>
<comment type="subcellular location">
    <subcellularLocation>
        <location evidence="2">Nucleus</location>
    </subcellularLocation>
</comment>
<name>A0AAJ7SRH9_PETMA</name>
<evidence type="ECO:0000313" key="16">
    <source>
        <dbReference type="RefSeq" id="XP_032803431.1"/>
    </source>
</evidence>
<dbReference type="GO" id="GO:0010468">
    <property type="term" value="P:regulation of gene expression"/>
    <property type="evidence" value="ECO:0007669"/>
    <property type="project" value="UniProtKB-ARBA"/>
</dbReference>
<proteinExistence type="predicted"/>
<dbReference type="CTD" id="79831"/>
<dbReference type="PANTHER" id="PTHR12461">
    <property type="entry name" value="HYPOXIA-INDUCIBLE FACTOR 1 ALPHA INHIBITOR-RELATED"/>
    <property type="match status" value="1"/>
</dbReference>
<dbReference type="GO" id="GO:0003682">
    <property type="term" value="F:chromatin binding"/>
    <property type="evidence" value="ECO:0007669"/>
    <property type="project" value="UniProtKB-ARBA"/>
</dbReference>
<dbReference type="RefSeq" id="XP_032803431.1">
    <property type="nucleotide sequence ID" value="XM_032947540.1"/>
</dbReference>
<organism evidence="15 16">
    <name type="scientific">Petromyzon marinus</name>
    <name type="common">Sea lamprey</name>
    <dbReference type="NCBI Taxonomy" id="7757"/>
    <lineage>
        <taxon>Eukaryota</taxon>
        <taxon>Metazoa</taxon>
        <taxon>Chordata</taxon>
        <taxon>Craniata</taxon>
        <taxon>Vertebrata</taxon>
        <taxon>Cyclostomata</taxon>
        <taxon>Hyperoartia</taxon>
        <taxon>Petromyzontiformes</taxon>
        <taxon>Petromyzontidae</taxon>
        <taxon>Petromyzon</taxon>
    </lineage>
</organism>
<keyword evidence="4" id="KW-0156">Chromatin regulator</keyword>
<evidence type="ECO:0000313" key="15">
    <source>
        <dbReference type="Proteomes" id="UP001318040"/>
    </source>
</evidence>
<dbReference type="GO" id="GO:0046872">
    <property type="term" value="F:metal ion binding"/>
    <property type="evidence" value="ECO:0007669"/>
    <property type="project" value="UniProtKB-KW"/>
</dbReference>
<dbReference type="InterPro" id="IPR003347">
    <property type="entry name" value="JmjC_dom"/>
</dbReference>
<keyword evidence="9" id="KW-0090">Biological rhythms</keyword>
<dbReference type="GO" id="GO:0048511">
    <property type="term" value="P:rhythmic process"/>
    <property type="evidence" value="ECO:0007669"/>
    <property type="project" value="UniProtKB-KW"/>
</dbReference>
<comment type="cofactor">
    <cofactor evidence="1">
        <name>Fe(2+)</name>
        <dbReference type="ChEBI" id="CHEBI:29033"/>
    </cofactor>
</comment>
<keyword evidence="3" id="KW-0479">Metal-binding</keyword>
<dbReference type="FunFam" id="2.60.120.650:FF:000019">
    <property type="entry name" value="Bifunctional peptidase and arginyl-hydroxylase JMJD5"/>
    <property type="match status" value="1"/>
</dbReference>
<evidence type="ECO:0000256" key="2">
    <source>
        <dbReference type="ARBA" id="ARBA00004123"/>
    </source>
</evidence>
<dbReference type="InterPro" id="IPR041667">
    <property type="entry name" value="Cupin_8"/>
</dbReference>
<keyword evidence="15" id="KW-1185">Reference proteome</keyword>
<dbReference type="Pfam" id="PF13621">
    <property type="entry name" value="Cupin_8"/>
    <property type="match status" value="1"/>
</dbReference>
<evidence type="ECO:0000256" key="8">
    <source>
        <dbReference type="ARBA" id="ARBA00023015"/>
    </source>
</evidence>
<dbReference type="AlphaFoldDB" id="A0AAJ7SRH9"/>
<dbReference type="GeneID" id="116939326"/>
<dbReference type="InterPro" id="IPR056520">
    <property type="entry name" value="ARM_KDM8_N"/>
</dbReference>
<evidence type="ECO:0000256" key="5">
    <source>
        <dbReference type="ARBA" id="ARBA00022964"/>
    </source>
</evidence>
<evidence type="ECO:0000256" key="10">
    <source>
        <dbReference type="ARBA" id="ARBA00023163"/>
    </source>
</evidence>
<evidence type="ECO:0000256" key="11">
    <source>
        <dbReference type="ARBA" id="ARBA00023242"/>
    </source>
</evidence>
<evidence type="ECO:0000256" key="7">
    <source>
        <dbReference type="ARBA" id="ARBA00023004"/>
    </source>
</evidence>
<keyword evidence="6" id="KW-0560">Oxidoreductase</keyword>
<keyword evidence="12" id="KW-0131">Cell cycle</keyword>
<dbReference type="GO" id="GO:0051864">
    <property type="term" value="F:histone H3K36 demethylase activity"/>
    <property type="evidence" value="ECO:0007669"/>
    <property type="project" value="TreeGrafter"/>
</dbReference>
<evidence type="ECO:0000259" key="14">
    <source>
        <dbReference type="PROSITE" id="PS51184"/>
    </source>
</evidence>
<sequence>MLAAGLPPDVAALLPRGAESLALSFCPSEVPAAVVALLREAVEAQRGDTARGPVNVFPAPELSKAALDVAWEGLNSACWRDVSVEWRRYYALSALVAALCEIKAGKEENLREAVRFCDLGLIMGAAILDNILMRLVAVLQKRLTGLKRSHDQLDDVPCDLKRPDAKVCRLSPERAVPQLVRPSIDTFRRLHLLPAQPVLLQDTVSHWPALTKWSLGYLVRMAGCRTVPVELGSRYTDAHWTQTLMTLQEFVEKYIINAESQATVGYLAQHELFDQIPDLRNDIVIPDYCCVSEREGGEDEEEGSEEVVINAWFGPGGTESPLHHDPQHNILVQVFGQKYVRLYSPEHTDKLYPHPSHLLNNTSQVDVLRPNTCQFPRFTEAPFQEVVLSPGDALFIPRKHWHYVNSLSHSFSVSFWWS</sequence>
<dbReference type="SUPFAM" id="SSF51197">
    <property type="entry name" value="Clavaminate synthase-like"/>
    <property type="match status" value="1"/>
</dbReference>
<dbReference type="SMART" id="SM00558">
    <property type="entry name" value="JmjC"/>
    <property type="match status" value="1"/>
</dbReference>